<protein>
    <submittedName>
        <fullName evidence="2">Uncharacterized protein</fullName>
    </submittedName>
</protein>
<organism evidence="2 3">
    <name type="scientific">Chryseobacterium endophyticum</name>
    <dbReference type="NCBI Taxonomy" id="1854762"/>
    <lineage>
        <taxon>Bacteria</taxon>
        <taxon>Pseudomonadati</taxon>
        <taxon>Bacteroidota</taxon>
        <taxon>Flavobacteriia</taxon>
        <taxon>Flavobacteriales</taxon>
        <taxon>Weeksellaceae</taxon>
        <taxon>Chryseobacterium group</taxon>
        <taxon>Chryseobacterium</taxon>
    </lineage>
</organism>
<keyword evidence="3" id="KW-1185">Reference proteome</keyword>
<reference evidence="2 3" key="1">
    <citation type="submission" date="2024-04" db="EMBL/GenBank/DDBJ databases">
        <title>Genome sequencing and assembly of rice foliar adapted Chryseobacterium endophyticum OsEnb-ALM-A6.</title>
        <authorList>
            <person name="Kumar S."/>
            <person name="Javed M."/>
            <person name="Chouhan V."/>
            <person name="Charishma K."/>
            <person name="Patel A."/>
            <person name="Kumar M."/>
            <person name="Sahu K.P."/>
            <person name="Kumar A."/>
        </authorList>
    </citation>
    <scope>NUCLEOTIDE SEQUENCE [LARGE SCALE GENOMIC DNA]</scope>
    <source>
        <strain evidence="2 3">OsEnb-ALM-A6</strain>
    </source>
</reference>
<feature type="chain" id="PRO_5043750218" evidence="1">
    <location>
        <begin position="21"/>
        <end position="60"/>
    </location>
</feature>
<evidence type="ECO:0000313" key="3">
    <source>
        <dbReference type="Proteomes" id="UP001463665"/>
    </source>
</evidence>
<dbReference type="Proteomes" id="UP001463665">
    <property type="component" value="Chromosome"/>
</dbReference>
<evidence type="ECO:0000313" key="2">
    <source>
        <dbReference type="EMBL" id="XAO74765.1"/>
    </source>
</evidence>
<sequence length="60" mass="6874">MIKKFIMIGFVCLLSTTGFAQKKPVFNLQPKEDTEVSPIVKEKVDEYAKEIDAIIQEEKN</sequence>
<evidence type="ECO:0000256" key="1">
    <source>
        <dbReference type="SAM" id="SignalP"/>
    </source>
</evidence>
<accession>A0AAU6WRQ3</accession>
<dbReference type="EMBL" id="CP154834">
    <property type="protein sequence ID" value="XAO74765.1"/>
    <property type="molecule type" value="Genomic_DNA"/>
</dbReference>
<dbReference type="RefSeq" id="WP_345766755.1">
    <property type="nucleotide sequence ID" value="NZ_CP154834.1"/>
</dbReference>
<dbReference type="AlphaFoldDB" id="A0AAU6WRQ3"/>
<proteinExistence type="predicted"/>
<keyword evidence="1" id="KW-0732">Signal</keyword>
<feature type="signal peptide" evidence="1">
    <location>
        <begin position="1"/>
        <end position="20"/>
    </location>
</feature>
<name>A0AAU6WRQ3_9FLAO</name>
<gene>
    <name evidence="2" type="ORF">AAFP95_01530</name>
</gene>